<comment type="caution">
    <text evidence="1">The sequence shown here is derived from an EMBL/GenBank/DDBJ whole genome shotgun (WGS) entry which is preliminary data.</text>
</comment>
<accession>A0A9P4NYJ5</accession>
<sequence length="145" mass="16194">MTRTIYLIVYNSRLLPAHWSLWVPTREDVSKGKRVHVKGDVANGFELALERNYSLEDESRACQLIQLAQVDEKNVVDIAHDGIEEIALSIAPPGPSLIAPSNQGLRQRVQINNCQTWLRQVVAALVEKNIMPSEALTIVDNAPKN</sequence>
<dbReference type="AlphaFoldDB" id="A0A9P4NYJ5"/>
<proteinExistence type="predicted"/>
<evidence type="ECO:0000313" key="2">
    <source>
        <dbReference type="Proteomes" id="UP000800235"/>
    </source>
</evidence>
<protein>
    <submittedName>
        <fullName evidence="1">Uncharacterized protein</fullName>
    </submittedName>
</protein>
<gene>
    <name evidence="1" type="ORF">EJ08DRAFT_668629</name>
</gene>
<keyword evidence="2" id="KW-1185">Reference proteome</keyword>
<dbReference type="OrthoDB" id="2999773at2759"/>
<evidence type="ECO:0000313" key="1">
    <source>
        <dbReference type="EMBL" id="KAF2434037.1"/>
    </source>
</evidence>
<dbReference type="InterPro" id="IPR046670">
    <property type="entry name" value="DUF6540"/>
</dbReference>
<reference evidence="1" key="1">
    <citation type="journal article" date="2020" name="Stud. Mycol.">
        <title>101 Dothideomycetes genomes: a test case for predicting lifestyles and emergence of pathogens.</title>
        <authorList>
            <person name="Haridas S."/>
            <person name="Albert R."/>
            <person name="Binder M."/>
            <person name="Bloem J."/>
            <person name="Labutti K."/>
            <person name="Salamov A."/>
            <person name="Andreopoulos B."/>
            <person name="Baker S."/>
            <person name="Barry K."/>
            <person name="Bills G."/>
            <person name="Bluhm B."/>
            <person name="Cannon C."/>
            <person name="Castanera R."/>
            <person name="Culley D."/>
            <person name="Daum C."/>
            <person name="Ezra D."/>
            <person name="Gonzalez J."/>
            <person name="Henrissat B."/>
            <person name="Kuo A."/>
            <person name="Liang C."/>
            <person name="Lipzen A."/>
            <person name="Lutzoni F."/>
            <person name="Magnuson J."/>
            <person name="Mondo S."/>
            <person name="Nolan M."/>
            <person name="Ohm R."/>
            <person name="Pangilinan J."/>
            <person name="Park H.-J."/>
            <person name="Ramirez L."/>
            <person name="Alfaro M."/>
            <person name="Sun H."/>
            <person name="Tritt A."/>
            <person name="Yoshinaga Y."/>
            <person name="Zwiers L.-H."/>
            <person name="Turgeon B."/>
            <person name="Goodwin S."/>
            <person name="Spatafora J."/>
            <person name="Crous P."/>
            <person name="Grigoriev I."/>
        </authorList>
    </citation>
    <scope>NUCLEOTIDE SEQUENCE</scope>
    <source>
        <strain evidence="1">CBS 130266</strain>
    </source>
</reference>
<dbReference type="Proteomes" id="UP000800235">
    <property type="component" value="Unassembled WGS sequence"/>
</dbReference>
<dbReference type="EMBL" id="MU007018">
    <property type="protein sequence ID" value="KAF2434037.1"/>
    <property type="molecule type" value="Genomic_DNA"/>
</dbReference>
<organism evidence="1 2">
    <name type="scientific">Tothia fuscella</name>
    <dbReference type="NCBI Taxonomy" id="1048955"/>
    <lineage>
        <taxon>Eukaryota</taxon>
        <taxon>Fungi</taxon>
        <taxon>Dikarya</taxon>
        <taxon>Ascomycota</taxon>
        <taxon>Pezizomycotina</taxon>
        <taxon>Dothideomycetes</taxon>
        <taxon>Pleosporomycetidae</taxon>
        <taxon>Venturiales</taxon>
        <taxon>Cylindrosympodiaceae</taxon>
        <taxon>Tothia</taxon>
    </lineage>
</organism>
<dbReference type="Pfam" id="PF20174">
    <property type="entry name" value="DUF6540"/>
    <property type="match status" value="1"/>
</dbReference>
<name>A0A9P4NYJ5_9PEZI</name>